<protein>
    <submittedName>
        <fullName evidence="2">Uncharacterized protein</fullName>
    </submittedName>
</protein>
<feature type="region of interest" description="Disordered" evidence="1">
    <location>
        <begin position="237"/>
        <end position="257"/>
    </location>
</feature>
<evidence type="ECO:0000256" key="1">
    <source>
        <dbReference type="SAM" id="MobiDB-lite"/>
    </source>
</evidence>
<dbReference type="KEGG" id="dfa:DFA_06147"/>
<feature type="compositionally biased region" description="Low complexity" evidence="1">
    <location>
        <begin position="452"/>
        <end position="463"/>
    </location>
</feature>
<dbReference type="RefSeq" id="XP_004361860.1">
    <property type="nucleotide sequence ID" value="XM_004361803.1"/>
</dbReference>
<evidence type="ECO:0000313" key="2">
    <source>
        <dbReference type="EMBL" id="EGG24009.1"/>
    </source>
</evidence>
<reference evidence="3" key="1">
    <citation type="journal article" date="2011" name="Genome Res.">
        <title>Phylogeny-wide analysis of social amoeba genomes highlights ancient origins for complex intercellular communication.</title>
        <authorList>
            <person name="Heidel A.J."/>
            <person name="Lawal H.M."/>
            <person name="Felder M."/>
            <person name="Schilde C."/>
            <person name="Helps N.R."/>
            <person name="Tunggal B."/>
            <person name="Rivero F."/>
            <person name="John U."/>
            <person name="Schleicher M."/>
            <person name="Eichinger L."/>
            <person name="Platzer M."/>
            <person name="Noegel A.A."/>
            <person name="Schaap P."/>
            <person name="Gloeckner G."/>
        </authorList>
    </citation>
    <scope>NUCLEOTIDE SEQUENCE [LARGE SCALE GENOMIC DNA]</scope>
    <source>
        <strain evidence="3">SH3</strain>
    </source>
</reference>
<evidence type="ECO:0000313" key="3">
    <source>
        <dbReference type="Proteomes" id="UP000007797"/>
    </source>
</evidence>
<dbReference type="EMBL" id="GL883007">
    <property type="protein sequence ID" value="EGG24009.1"/>
    <property type="molecule type" value="Genomic_DNA"/>
</dbReference>
<dbReference type="Proteomes" id="UP000007797">
    <property type="component" value="Unassembled WGS sequence"/>
</dbReference>
<dbReference type="AlphaFoldDB" id="F4PK85"/>
<proteinExistence type="predicted"/>
<feature type="region of interest" description="Disordered" evidence="1">
    <location>
        <begin position="450"/>
        <end position="470"/>
    </location>
</feature>
<gene>
    <name evidence="2" type="ORF">DFA_06147</name>
</gene>
<name>F4PK85_CACFS</name>
<accession>F4PK85</accession>
<dbReference type="GeneID" id="14876463"/>
<sequence>MSKRKDRDGEMIDVDAELIDVDEKGKREREKKKEGGGYNDEDLIRLAKDGWRCHLGDIKPTIQFDGIVRSTTLAKLGRDVKVPLKEAFSTLFSEQFWNLLLNEINKSIEKNKKVGGKEYSIYFDAQTFMAQDKYLVIEQAFSLSEESIHQLCQEMSINASELVKGFESGISHGKMKFEWDIVLEDQFVVDRITAFFHQLNGDYVREKEQKKVKKYKDDSKQVSLTGTHIRHWFPHLDNNKKKSADDDDNNNNVDDKDDDKLLKFMENKKMFVISKSKIQNRTTIDYMNDNGLKFIVKSSPRTFPDVYRILVDGAKDGNDQKVSAINANSNLLVIVESKVTDLEDFEQSDIKDSMYITNVYEPTFSGCNLRNPASSREIEYFNFDSFLKKINQFDATEKHMDDVNKFLYPLSVVADRNASLYTLASTKPHIEFIRDLKSFLFNSSKSDLYPNRPSTPTHTRTSTVNQKNCK</sequence>
<organism evidence="2 3">
    <name type="scientific">Cavenderia fasciculata</name>
    <name type="common">Slime mold</name>
    <name type="synonym">Dictyostelium fasciculatum</name>
    <dbReference type="NCBI Taxonomy" id="261658"/>
    <lineage>
        <taxon>Eukaryota</taxon>
        <taxon>Amoebozoa</taxon>
        <taxon>Evosea</taxon>
        <taxon>Eumycetozoa</taxon>
        <taxon>Dictyostelia</taxon>
        <taxon>Acytosteliales</taxon>
        <taxon>Cavenderiaceae</taxon>
        <taxon>Cavenderia</taxon>
    </lineage>
</organism>
<keyword evidence="3" id="KW-1185">Reference proteome</keyword>